<evidence type="ECO:0000313" key="2">
    <source>
        <dbReference type="Proteomes" id="UP000828941"/>
    </source>
</evidence>
<gene>
    <name evidence="1" type="ORF">L6164_016916</name>
</gene>
<dbReference type="EMBL" id="CM039432">
    <property type="protein sequence ID" value="KAI4331972.1"/>
    <property type="molecule type" value="Genomic_DNA"/>
</dbReference>
<name>A0ACB9N6A9_BAUVA</name>
<sequence length="390" mass="44408">MNEYLGTCQIVHIPEKEPYPLDQQPTENVFASVIDPKHANAIIRRLNQIAPLENLRHVKRIQKKILEGQTKLSVILCLASEGDNQLDTVPTHMQELISSYQLSPFITKVCKYAATSKEEWLEQCKFWPTSYHPKTYSIDGITGFSEEDSKLVLKFMQSAVELAKSENGWVGNSAVIVDPSAGQVISSARDDVFTWNSCKDNSKKSDFSSCNPISNRVAPNELLHLNGLSNDYKQPYTSLACLYPWQWAEEQSHEQCSSYCHPLRHAAIVAIESSAARDRHLFPSVENIEEKCLELDYSVSSPTNSPAKRQRTDCENVEDDEKLNALVRVFTRCQNVLIYALVMTSILFGNHAQCVLWRLSTNESDGYFMLFQTLMLVHWEVFTDYRVRKA</sequence>
<proteinExistence type="predicted"/>
<comment type="caution">
    <text evidence="1">The sequence shown here is derived from an EMBL/GenBank/DDBJ whole genome shotgun (WGS) entry which is preliminary data.</text>
</comment>
<dbReference type="Proteomes" id="UP000828941">
    <property type="component" value="Chromosome 7"/>
</dbReference>
<accession>A0ACB9N6A9</accession>
<evidence type="ECO:0000313" key="1">
    <source>
        <dbReference type="EMBL" id="KAI4331972.1"/>
    </source>
</evidence>
<organism evidence="1 2">
    <name type="scientific">Bauhinia variegata</name>
    <name type="common">Purple orchid tree</name>
    <name type="synonym">Phanera variegata</name>
    <dbReference type="NCBI Taxonomy" id="167791"/>
    <lineage>
        <taxon>Eukaryota</taxon>
        <taxon>Viridiplantae</taxon>
        <taxon>Streptophyta</taxon>
        <taxon>Embryophyta</taxon>
        <taxon>Tracheophyta</taxon>
        <taxon>Spermatophyta</taxon>
        <taxon>Magnoliopsida</taxon>
        <taxon>eudicotyledons</taxon>
        <taxon>Gunneridae</taxon>
        <taxon>Pentapetalae</taxon>
        <taxon>rosids</taxon>
        <taxon>fabids</taxon>
        <taxon>Fabales</taxon>
        <taxon>Fabaceae</taxon>
        <taxon>Cercidoideae</taxon>
        <taxon>Cercideae</taxon>
        <taxon>Bauhiniinae</taxon>
        <taxon>Bauhinia</taxon>
    </lineage>
</organism>
<protein>
    <submittedName>
        <fullName evidence="1">Uncharacterized protein</fullName>
    </submittedName>
</protein>
<keyword evidence="2" id="KW-1185">Reference proteome</keyword>
<reference evidence="1 2" key="1">
    <citation type="journal article" date="2022" name="DNA Res.">
        <title>Chromosomal-level genome assembly of the orchid tree Bauhinia variegata (Leguminosae; Cercidoideae) supports the allotetraploid origin hypothesis of Bauhinia.</title>
        <authorList>
            <person name="Zhong Y."/>
            <person name="Chen Y."/>
            <person name="Zheng D."/>
            <person name="Pang J."/>
            <person name="Liu Y."/>
            <person name="Luo S."/>
            <person name="Meng S."/>
            <person name="Qian L."/>
            <person name="Wei D."/>
            <person name="Dai S."/>
            <person name="Zhou R."/>
        </authorList>
    </citation>
    <scope>NUCLEOTIDE SEQUENCE [LARGE SCALE GENOMIC DNA]</scope>
    <source>
        <strain evidence="1">BV-YZ2020</strain>
    </source>
</reference>